<dbReference type="Proteomes" id="UP000030663">
    <property type="component" value="Unassembled WGS sequence"/>
</dbReference>
<organism evidence="2 3">
    <name type="scientific">Fusarium oxysporum f. sp. raphani 54005</name>
    <dbReference type="NCBI Taxonomy" id="1089458"/>
    <lineage>
        <taxon>Eukaryota</taxon>
        <taxon>Fungi</taxon>
        <taxon>Dikarya</taxon>
        <taxon>Ascomycota</taxon>
        <taxon>Pezizomycotina</taxon>
        <taxon>Sordariomycetes</taxon>
        <taxon>Hypocreomycetidae</taxon>
        <taxon>Hypocreales</taxon>
        <taxon>Nectriaceae</taxon>
        <taxon>Fusarium</taxon>
        <taxon>Fusarium oxysporum species complex</taxon>
    </lineage>
</organism>
<proteinExistence type="predicted"/>
<protein>
    <submittedName>
        <fullName evidence="2">Uncharacterized protein</fullName>
    </submittedName>
</protein>
<evidence type="ECO:0000313" key="3">
    <source>
        <dbReference type="Proteomes" id="UP000030663"/>
    </source>
</evidence>
<evidence type="ECO:0000256" key="1">
    <source>
        <dbReference type="SAM" id="MobiDB-lite"/>
    </source>
</evidence>
<dbReference type="AlphaFoldDB" id="X0CYT1"/>
<reference evidence="2 3" key="1">
    <citation type="submission" date="2011-11" db="EMBL/GenBank/DDBJ databases">
        <title>The Genome Sequence of Fusarium oxysporum PHW815.</title>
        <authorList>
            <consortium name="The Broad Institute Genome Sequencing Platform"/>
            <person name="Ma L.-J."/>
            <person name="Gale L.R."/>
            <person name="Schwartz D.C."/>
            <person name="Zhou S."/>
            <person name="Corby-Kistler H."/>
            <person name="Young S.K."/>
            <person name="Zeng Q."/>
            <person name="Gargeya S."/>
            <person name="Fitzgerald M."/>
            <person name="Haas B."/>
            <person name="Abouelleil A."/>
            <person name="Alvarado L."/>
            <person name="Arachchi H.M."/>
            <person name="Berlin A."/>
            <person name="Brown A."/>
            <person name="Chapman S.B."/>
            <person name="Chen Z."/>
            <person name="Dunbar C."/>
            <person name="Freedman E."/>
            <person name="Gearin G."/>
            <person name="Goldberg J."/>
            <person name="Griggs A."/>
            <person name="Gujja S."/>
            <person name="Heiman D."/>
            <person name="Howarth C."/>
            <person name="Larson L."/>
            <person name="Lui A."/>
            <person name="MacDonald P.J.P."/>
            <person name="Montmayeur A."/>
            <person name="Murphy C."/>
            <person name="Neiman D."/>
            <person name="Pearson M."/>
            <person name="Priest M."/>
            <person name="Roberts A."/>
            <person name="Saif S."/>
            <person name="Shea T."/>
            <person name="Shenoy N."/>
            <person name="Sisk P."/>
            <person name="Stolte C."/>
            <person name="Sykes S."/>
            <person name="Wortman J."/>
            <person name="Nusbaum C."/>
            <person name="Birren B."/>
        </authorList>
    </citation>
    <scope>NUCLEOTIDE SEQUENCE [LARGE SCALE GENOMIC DNA]</scope>
    <source>
        <strain evidence="2 3">54005</strain>
    </source>
</reference>
<feature type="compositionally biased region" description="Basic and acidic residues" evidence="1">
    <location>
        <begin position="1"/>
        <end position="10"/>
    </location>
</feature>
<accession>X0CYT1</accession>
<dbReference type="EMBL" id="JH658362">
    <property type="protein sequence ID" value="EXK99655.1"/>
    <property type="molecule type" value="Genomic_DNA"/>
</dbReference>
<keyword evidence="3" id="KW-1185">Reference proteome</keyword>
<gene>
    <name evidence="2" type="ORF">FOQG_00112</name>
</gene>
<name>X0CYT1_FUSOX</name>
<sequence length="30" mass="3228">MPQGRAKQEGSSDSGEILMQLGSVTWPSYS</sequence>
<dbReference type="HOGENOM" id="CLU_3406407_0_0_1"/>
<evidence type="ECO:0000313" key="2">
    <source>
        <dbReference type="EMBL" id="EXK99655.1"/>
    </source>
</evidence>
<feature type="region of interest" description="Disordered" evidence="1">
    <location>
        <begin position="1"/>
        <end position="30"/>
    </location>
</feature>